<organism evidence="2 3">
    <name type="scientific">Aldrovandia affinis</name>
    <dbReference type="NCBI Taxonomy" id="143900"/>
    <lineage>
        <taxon>Eukaryota</taxon>
        <taxon>Metazoa</taxon>
        <taxon>Chordata</taxon>
        <taxon>Craniata</taxon>
        <taxon>Vertebrata</taxon>
        <taxon>Euteleostomi</taxon>
        <taxon>Actinopterygii</taxon>
        <taxon>Neopterygii</taxon>
        <taxon>Teleostei</taxon>
        <taxon>Notacanthiformes</taxon>
        <taxon>Halosauridae</taxon>
        <taxon>Aldrovandia</taxon>
    </lineage>
</organism>
<dbReference type="EMBL" id="JAINUG010000067">
    <property type="protein sequence ID" value="KAJ8401923.1"/>
    <property type="molecule type" value="Genomic_DNA"/>
</dbReference>
<evidence type="ECO:0000313" key="3">
    <source>
        <dbReference type="Proteomes" id="UP001221898"/>
    </source>
</evidence>
<accession>A0AAD7WM82</accession>
<dbReference type="AlphaFoldDB" id="A0AAD7WM82"/>
<reference evidence="2" key="1">
    <citation type="journal article" date="2023" name="Science">
        <title>Genome structures resolve the early diversification of teleost fishes.</title>
        <authorList>
            <person name="Parey E."/>
            <person name="Louis A."/>
            <person name="Montfort J."/>
            <person name="Bouchez O."/>
            <person name="Roques C."/>
            <person name="Iampietro C."/>
            <person name="Lluch J."/>
            <person name="Castinel A."/>
            <person name="Donnadieu C."/>
            <person name="Desvignes T."/>
            <person name="Floi Bucao C."/>
            <person name="Jouanno E."/>
            <person name="Wen M."/>
            <person name="Mejri S."/>
            <person name="Dirks R."/>
            <person name="Jansen H."/>
            <person name="Henkel C."/>
            <person name="Chen W.J."/>
            <person name="Zahm M."/>
            <person name="Cabau C."/>
            <person name="Klopp C."/>
            <person name="Thompson A.W."/>
            <person name="Robinson-Rechavi M."/>
            <person name="Braasch I."/>
            <person name="Lecointre G."/>
            <person name="Bobe J."/>
            <person name="Postlethwait J.H."/>
            <person name="Berthelot C."/>
            <person name="Roest Crollius H."/>
            <person name="Guiguen Y."/>
        </authorList>
    </citation>
    <scope>NUCLEOTIDE SEQUENCE</scope>
    <source>
        <strain evidence="2">NC1722</strain>
    </source>
</reference>
<evidence type="ECO:0000313" key="2">
    <source>
        <dbReference type="EMBL" id="KAJ8401923.1"/>
    </source>
</evidence>
<comment type="caution">
    <text evidence="2">The sequence shown here is derived from an EMBL/GenBank/DDBJ whole genome shotgun (WGS) entry which is preliminary data.</text>
</comment>
<name>A0AAD7WM82_9TELE</name>
<feature type="region of interest" description="Disordered" evidence="1">
    <location>
        <begin position="43"/>
        <end position="67"/>
    </location>
</feature>
<keyword evidence="3" id="KW-1185">Reference proteome</keyword>
<feature type="compositionally biased region" description="Basic residues" evidence="1">
    <location>
        <begin position="49"/>
        <end position="59"/>
    </location>
</feature>
<evidence type="ECO:0000256" key="1">
    <source>
        <dbReference type="SAM" id="MobiDB-lite"/>
    </source>
</evidence>
<protein>
    <submittedName>
        <fullName evidence="2">Uncharacterized protein</fullName>
    </submittedName>
</protein>
<dbReference type="Proteomes" id="UP001221898">
    <property type="component" value="Unassembled WGS sequence"/>
</dbReference>
<sequence length="67" mass="7076">MSGLNRNIIKPDSPNLAVKGSVEAACQGARGVEVCGFSGGVNLTQKPRGASRSRSHLHVTQRYNAPE</sequence>
<gene>
    <name evidence="2" type="ORF">AAFF_G00375040</name>
</gene>
<proteinExistence type="predicted"/>